<gene>
    <name evidence="3" type="ORF">E2C01_097322</name>
</gene>
<dbReference type="EMBL" id="VSRR010128554">
    <property type="protein sequence ID" value="MPD01776.1"/>
    <property type="molecule type" value="Genomic_DNA"/>
</dbReference>
<name>A0A5B7K4B7_PORTR</name>
<protein>
    <recommendedName>
        <fullName evidence="5">G-protein coupled receptors family 2 profile 2 domain-containing protein</fullName>
    </recommendedName>
</protein>
<feature type="chain" id="PRO_5023113087" description="G-protein coupled receptors family 2 profile 2 domain-containing protein" evidence="2">
    <location>
        <begin position="18"/>
        <end position="306"/>
    </location>
</feature>
<keyword evidence="4" id="KW-1185">Reference proteome</keyword>
<keyword evidence="1" id="KW-1133">Transmembrane helix</keyword>
<reference evidence="3 4" key="1">
    <citation type="submission" date="2019-05" db="EMBL/GenBank/DDBJ databases">
        <title>Another draft genome of Portunus trituberculatus and its Hox gene families provides insights of decapod evolution.</title>
        <authorList>
            <person name="Jeong J.-H."/>
            <person name="Song I."/>
            <person name="Kim S."/>
            <person name="Choi T."/>
            <person name="Kim D."/>
            <person name="Ryu S."/>
            <person name="Kim W."/>
        </authorList>
    </citation>
    <scope>NUCLEOTIDE SEQUENCE [LARGE SCALE GENOMIC DNA]</scope>
    <source>
        <tissue evidence="3">Muscle</tissue>
    </source>
</reference>
<proteinExistence type="predicted"/>
<organism evidence="3 4">
    <name type="scientific">Portunus trituberculatus</name>
    <name type="common">Swimming crab</name>
    <name type="synonym">Neptunus trituberculatus</name>
    <dbReference type="NCBI Taxonomy" id="210409"/>
    <lineage>
        <taxon>Eukaryota</taxon>
        <taxon>Metazoa</taxon>
        <taxon>Ecdysozoa</taxon>
        <taxon>Arthropoda</taxon>
        <taxon>Crustacea</taxon>
        <taxon>Multicrustacea</taxon>
        <taxon>Malacostraca</taxon>
        <taxon>Eumalacostraca</taxon>
        <taxon>Eucarida</taxon>
        <taxon>Decapoda</taxon>
        <taxon>Pleocyemata</taxon>
        <taxon>Brachyura</taxon>
        <taxon>Eubrachyura</taxon>
        <taxon>Portunoidea</taxon>
        <taxon>Portunidae</taxon>
        <taxon>Portuninae</taxon>
        <taxon>Portunus</taxon>
    </lineage>
</organism>
<evidence type="ECO:0000313" key="3">
    <source>
        <dbReference type="EMBL" id="MPD01776.1"/>
    </source>
</evidence>
<accession>A0A5B7K4B7</accession>
<evidence type="ECO:0008006" key="5">
    <source>
        <dbReference type="Google" id="ProtNLM"/>
    </source>
</evidence>
<evidence type="ECO:0000313" key="4">
    <source>
        <dbReference type="Proteomes" id="UP000324222"/>
    </source>
</evidence>
<dbReference type="OrthoDB" id="6355096at2759"/>
<evidence type="ECO:0000256" key="1">
    <source>
        <dbReference type="SAM" id="Phobius"/>
    </source>
</evidence>
<feature type="transmembrane region" description="Helical" evidence="1">
    <location>
        <begin position="27"/>
        <end position="52"/>
    </location>
</feature>
<sequence length="306" mass="33796">MLLFVFMACVLPICVYSVCSLLSSDRNITLGVVIFMVYWIQYGVNFFLYAIINVNYRIAYKQFIELLVNKVLCIMRTGYCRPGHGLQRSKDDMDHHPPSPSTLAVLPLSSRTTSLALVSLETSTYKEGNQESFFPIPTEHNNCPYPLPCLLRLKAFHSMPPGRADMDYRAFFVHSWPAWRRESQSSGSSVITFDSTVQHDSDISTTIISTTTTTTNTTLTSITTSTKSTTQDTNASNVPPSFITTTTTTTSSTTSITNAKISTTIITPTFTTTTPLTTTIITTKLPTTITTFKTDKACGDFATTAL</sequence>
<evidence type="ECO:0000256" key="2">
    <source>
        <dbReference type="SAM" id="SignalP"/>
    </source>
</evidence>
<dbReference type="Proteomes" id="UP000324222">
    <property type="component" value="Unassembled WGS sequence"/>
</dbReference>
<keyword evidence="1" id="KW-0472">Membrane</keyword>
<dbReference type="AlphaFoldDB" id="A0A5B7K4B7"/>
<keyword evidence="2" id="KW-0732">Signal</keyword>
<comment type="caution">
    <text evidence="3">The sequence shown here is derived from an EMBL/GenBank/DDBJ whole genome shotgun (WGS) entry which is preliminary data.</text>
</comment>
<keyword evidence="1" id="KW-0812">Transmembrane</keyword>
<feature type="signal peptide" evidence="2">
    <location>
        <begin position="1"/>
        <end position="17"/>
    </location>
</feature>